<dbReference type="InterPro" id="IPR009057">
    <property type="entry name" value="Homeodomain-like_sf"/>
</dbReference>
<dbReference type="SUPFAM" id="SSF46689">
    <property type="entry name" value="Homeodomain-like"/>
    <property type="match status" value="1"/>
</dbReference>
<comment type="caution">
    <text evidence="6">The sequence shown here is derived from an EMBL/GenBank/DDBJ whole genome shotgun (WGS) entry which is preliminary data.</text>
</comment>
<keyword evidence="2 4" id="KW-0238">DNA-binding</keyword>
<organism evidence="6">
    <name type="scientific">Actinoplanes campanulatus</name>
    <dbReference type="NCBI Taxonomy" id="113559"/>
    <lineage>
        <taxon>Bacteria</taxon>
        <taxon>Bacillati</taxon>
        <taxon>Actinomycetota</taxon>
        <taxon>Actinomycetes</taxon>
        <taxon>Micromonosporales</taxon>
        <taxon>Micromonosporaceae</taxon>
        <taxon>Actinoplanes</taxon>
    </lineage>
</organism>
<evidence type="ECO:0000313" key="6">
    <source>
        <dbReference type="EMBL" id="GID46486.1"/>
    </source>
</evidence>
<feature type="DNA-binding region" description="H-T-H motif" evidence="4">
    <location>
        <begin position="53"/>
        <end position="72"/>
    </location>
</feature>
<evidence type="ECO:0000256" key="4">
    <source>
        <dbReference type="PROSITE-ProRule" id="PRU00335"/>
    </source>
</evidence>
<dbReference type="Gene3D" id="1.10.357.10">
    <property type="entry name" value="Tetracycline Repressor, domain 2"/>
    <property type="match status" value="1"/>
</dbReference>
<evidence type="ECO:0000256" key="3">
    <source>
        <dbReference type="ARBA" id="ARBA00023163"/>
    </source>
</evidence>
<evidence type="ECO:0000259" key="5">
    <source>
        <dbReference type="PROSITE" id="PS50977"/>
    </source>
</evidence>
<dbReference type="PANTHER" id="PTHR30055">
    <property type="entry name" value="HTH-TYPE TRANSCRIPTIONAL REGULATOR RUTR"/>
    <property type="match status" value="1"/>
</dbReference>
<name>A0ABQ3WJS0_9ACTN</name>
<accession>A0ABQ3WJS0</accession>
<reference evidence="6" key="1">
    <citation type="submission" date="2021-01" db="EMBL/GenBank/DDBJ databases">
        <title>Whole genome shotgun sequence of Actinoplanes capillaceus NBRC 16408.</title>
        <authorList>
            <person name="Komaki H."/>
            <person name="Tamura T."/>
        </authorList>
    </citation>
    <scope>NUCLEOTIDE SEQUENCE [LARGE SCALE GENOMIC DNA]</scope>
    <source>
        <strain evidence="6">NBRC 16408</strain>
    </source>
</reference>
<dbReference type="PANTHER" id="PTHR30055:SF234">
    <property type="entry name" value="HTH-TYPE TRANSCRIPTIONAL REGULATOR BETI"/>
    <property type="match status" value="1"/>
</dbReference>
<evidence type="ECO:0000256" key="2">
    <source>
        <dbReference type="ARBA" id="ARBA00023125"/>
    </source>
</evidence>
<dbReference type="InterPro" id="IPR050109">
    <property type="entry name" value="HTH-type_TetR-like_transc_reg"/>
</dbReference>
<dbReference type="PROSITE" id="PS50977">
    <property type="entry name" value="HTH_TETR_2"/>
    <property type="match status" value="1"/>
</dbReference>
<evidence type="ECO:0000256" key="1">
    <source>
        <dbReference type="ARBA" id="ARBA00023015"/>
    </source>
</evidence>
<proteinExistence type="predicted"/>
<protein>
    <recommendedName>
        <fullName evidence="5">HTH tetR-type domain-containing protein</fullName>
    </recommendedName>
</protein>
<dbReference type="Pfam" id="PF00440">
    <property type="entry name" value="TetR_N"/>
    <property type="match status" value="1"/>
</dbReference>
<dbReference type="InterPro" id="IPR001647">
    <property type="entry name" value="HTH_TetR"/>
</dbReference>
<keyword evidence="1" id="KW-0805">Transcription regulation</keyword>
<sequence length="203" mass="22480">MVSGIPRVEHRCSILGKCYSAAVSAIRGGSRARTRQAILDAAIQVLARNPGAPLGDVATAADVGRTTLHRYFAERDDLLTALREEAGRRLGEARHRARLGDDSGASALRRLCQEFFDLGDVLSLLFREQVAIEGEGCDEDFEAMVRRGYEDGSVDPELPPIWLQSLMWSQLYAGWHYVTECQVSRHEALRLILRCVDGAVTPR</sequence>
<feature type="domain" description="HTH tetR-type" evidence="5">
    <location>
        <begin position="32"/>
        <end position="90"/>
    </location>
</feature>
<gene>
    <name evidence="6" type="ORF">Aca07nite_37610</name>
</gene>
<keyword evidence="3" id="KW-0804">Transcription</keyword>
<dbReference type="EMBL" id="BOMF01000075">
    <property type="protein sequence ID" value="GID46486.1"/>
    <property type="molecule type" value="Genomic_DNA"/>
</dbReference>